<keyword evidence="3" id="KW-1185">Reference proteome</keyword>
<feature type="compositionally biased region" description="Polar residues" evidence="1">
    <location>
        <begin position="1"/>
        <end position="14"/>
    </location>
</feature>
<accession>A0A8G0PIJ9</accession>
<sequence>MTHEQQSTVANVITRTDPPSPSVMVRERMTITREDAVAAVSSLIDTIWNSPWDDNLNNKLRETLTEQMVIVLPADMKEELTTWARMFGSTCVEAWLERATEDKKQHSWIEVRENPLLWSRSGPTAILDEMEQVLDVEGVNEAARRRKLRALVNQMRPYIPQTEPGHQ</sequence>
<name>A0A8G0PIJ9_9HYPO</name>
<evidence type="ECO:0000256" key="1">
    <source>
        <dbReference type="SAM" id="MobiDB-lite"/>
    </source>
</evidence>
<organism evidence="2 3">
    <name type="scientific">Trichoderma simmonsii</name>
    <dbReference type="NCBI Taxonomy" id="1491479"/>
    <lineage>
        <taxon>Eukaryota</taxon>
        <taxon>Fungi</taxon>
        <taxon>Dikarya</taxon>
        <taxon>Ascomycota</taxon>
        <taxon>Pezizomycotina</taxon>
        <taxon>Sordariomycetes</taxon>
        <taxon>Hypocreomycetidae</taxon>
        <taxon>Hypocreales</taxon>
        <taxon>Hypocreaceae</taxon>
        <taxon>Trichoderma</taxon>
    </lineage>
</organism>
<feature type="region of interest" description="Disordered" evidence="1">
    <location>
        <begin position="1"/>
        <end position="21"/>
    </location>
</feature>
<dbReference type="Proteomes" id="UP000826661">
    <property type="component" value="Chromosome VI"/>
</dbReference>
<dbReference type="AlphaFoldDB" id="A0A8G0PIJ9"/>
<gene>
    <name evidence="2" type="ORF">H0G86_010779</name>
</gene>
<dbReference type="EMBL" id="CP075869">
    <property type="protein sequence ID" value="QYT03831.1"/>
    <property type="molecule type" value="Genomic_DNA"/>
</dbReference>
<evidence type="ECO:0000313" key="3">
    <source>
        <dbReference type="Proteomes" id="UP000826661"/>
    </source>
</evidence>
<reference evidence="2 3" key="1">
    <citation type="journal article" date="2021" name="BMC Genomics">
        <title>Telomere-to-telomere genome assembly of asparaginase-producing Trichoderma simmonsii.</title>
        <authorList>
            <person name="Chung D."/>
            <person name="Kwon Y.M."/>
            <person name="Yang Y."/>
        </authorList>
    </citation>
    <scope>NUCLEOTIDE SEQUENCE [LARGE SCALE GENOMIC DNA]</scope>
    <source>
        <strain evidence="2 3">GH-Sj1</strain>
    </source>
</reference>
<proteinExistence type="predicted"/>
<protein>
    <submittedName>
        <fullName evidence="2">Uncharacterized protein</fullName>
    </submittedName>
</protein>
<evidence type="ECO:0000313" key="2">
    <source>
        <dbReference type="EMBL" id="QYT03831.1"/>
    </source>
</evidence>